<dbReference type="PANTHER" id="PTHR18901">
    <property type="entry name" value="2-DEOXYGLUCOSE-6-PHOSPHATE PHOSPHATASE 2"/>
    <property type="match status" value="1"/>
</dbReference>
<dbReference type="InterPro" id="IPR036412">
    <property type="entry name" value="HAD-like_sf"/>
</dbReference>
<dbReference type="SFLD" id="SFLDS00003">
    <property type="entry name" value="Haloacid_Dehalogenase"/>
    <property type="match status" value="1"/>
</dbReference>
<dbReference type="InterPro" id="IPR023198">
    <property type="entry name" value="PGP-like_dom2"/>
</dbReference>
<organism evidence="1 2">
    <name type="scientific">Nocardioides zeae</name>
    <dbReference type="NCBI Taxonomy" id="1457234"/>
    <lineage>
        <taxon>Bacteria</taxon>
        <taxon>Bacillati</taxon>
        <taxon>Actinomycetota</taxon>
        <taxon>Actinomycetes</taxon>
        <taxon>Propionibacteriales</taxon>
        <taxon>Nocardioidaceae</taxon>
        <taxon>Nocardioides</taxon>
    </lineage>
</organism>
<dbReference type="PRINTS" id="PR00413">
    <property type="entry name" value="HADHALOGNASE"/>
</dbReference>
<evidence type="ECO:0000313" key="1">
    <source>
        <dbReference type="EMBL" id="MDQ1104167.1"/>
    </source>
</evidence>
<dbReference type="InterPro" id="IPR006439">
    <property type="entry name" value="HAD-SF_hydro_IA"/>
</dbReference>
<dbReference type="Proteomes" id="UP001239215">
    <property type="component" value="Unassembled WGS sequence"/>
</dbReference>
<dbReference type="InterPro" id="IPR023214">
    <property type="entry name" value="HAD_sf"/>
</dbReference>
<comment type="caution">
    <text evidence="1">The sequence shown here is derived from an EMBL/GenBank/DDBJ whole genome shotgun (WGS) entry which is preliminary data.</text>
</comment>
<dbReference type="AlphaFoldDB" id="A0AAJ1X334"/>
<dbReference type="CDD" id="cd07505">
    <property type="entry name" value="HAD_BPGM-like"/>
    <property type="match status" value="1"/>
</dbReference>
<gene>
    <name evidence="1" type="ORF">QE405_001451</name>
</gene>
<dbReference type="SUPFAM" id="SSF56784">
    <property type="entry name" value="HAD-like"/>
    <property type="match status" value="1"/>
</dbReference>
<dbReference type="Gene3D" id="1.10.150.240">
    <property type="entry name" value="Putative phosphatase, domain 2"/>
    <property type="match status" value="1"/>
</dbReference>
<dbReference type="RefSeq" id="WP_307199543.1">
    <property type="nucleotide sequence ID" value="NZ_JAUTAN010000001.1"/>
</dbReference>
<dbReference type="SFLD" id="SFLDG01129">
    <property type="entry name" value="C1.5:_HAD__Beta-PGM__Phosphata"/>
    <property type="match status" value="1"/>
</dbReference>
<accession>A0AAJ1X334</accession>
<evidence type="ECO:0000313" key="2">
    <source>
        <dbReference type="Proteomes" id="UP001239215"/>
    </source>
</evidence>
<dbReference type="NCBIfam" id="TIGR01509">
    <property type="entry name" value="HAD-SF-IA-v3"/>
    <property type="match status" value="1"/>
</dbReference>
<dbReference type="GO" id="GO:0016787">
    <property type="term" value="F:hydrolase activity"/>
    <property type="evidence" value="ECO:0007669"/>
    <property type="project" value="UniProtKB-KW"/>
</dbReference>
<name>A0AAJ1X334_9ACTN</name>
<sequence length="224" mass="23874">MSTEPGPGERPAAVLWDMDGTLVDTEPYWIETEFAMAERYGATWTTEDALQLVGNDLLVSGEYIRTRMGLELSAAEVVEQLLDGVVARITEAIPWRPGARELLADLRRAGIPCALVTMSYRRFAAPVVAALEEGSFEAVVTGDEVEHGKPHPAPYLRAAWLLGVEPGDCVAIEDSSTGVASAVAAGCRTLAVPHHVPVPPGPGHVQAASLEGLDATALWDLVRP</sequence>
<protein>
    <submittedName>
        <fullName evidence="1">HAD superfamily hydrolase (TIGR01509 family)</fullName>
    </submittedName>
</protein>
<keyword evidence="1" id="KW-0378">Hydrolase</keyword>
<proteinExistence type="predicted"/>
<reference evidence="1" key="1">
    <citation type="submission" date="2023-07" db="EMBL/GenBank/DDBJ databases">
        <title>Functional and genomic diversity of the sorghum phyllosphere microbiome.</title>
        <authorList>
            <person name="Shade A."/>
        </authorList>
    </citation>
    <scope>NUCLEOTIDE SEQUENCE</scope>
    <source>
        <strain evidence="1">SORGH_AS_1067</strain>
    </source>
</reference>
<dbReference type="Gene3D" id="3.40.50.1000">
    <property type="entry name" value="HAD superfamily/HAD-like"/>
    <property type="match status" value="1"/>
</dbReference>
<dbReference type="PANTHER" id="PTHR18901:SF38">
    <property type="entry name" value="PSEUDOURIDINE-5'-PHOSPHATASE"/>
    <property type="match status" value="1"/>
</dbReference>
<dbReference type="Pfam" id="PF00702">
    <property type="entry name" value="Hydrolase"/>
    <property type="match status" value="1"/>
</dbReference>
<dbReference type="EMBL" id="JAUTAN010000001">
    <property type="protein sequence ID" value="MDQ1104167.1"/>
    <property type="molecule type" value="Genomic_DNA"/>
</dbReference>